<protein>
    <submittedName>
        <fullName evidence="5">Oligopeptide transport ATP-binding protein OppF</fullName>
    </submittedName>
</protein>
<evidence type="ECO:0000313" key="6">
    <source>
        <dbReference type="Proteomes" id="UP000265341"/>
    </source>
</evidence>
<dbReference type="CDD" id="cd03257">
    <property type="entry name" value="ABC_NikE_OppD_transporters"/>
    <property type="match status" value="1"/>
</dbReference>
<dbReference type="Proteomes" id="UP000265341">
    <property type="component" value="Unassembled WGS sequence"/>
</dbReference>
<feature type="domain" description="ABC transporter" evidence="4">
    <location>
        <begin position="1"/>
        <end position="249"/>
    </location>
</feature>
<dbReference type="FunFam" id="3.40.50.300:FF:000016">
    <property type="entry name" value="Oligopeptide ABC transporter ATP-binding component"/>
    <property type="match status" value="1"/>
</dbReference>
<accession>A0A399EF84</accession>
<dbReference type="PANTHER" id="PTHR43776:SF8">
    <property type="entry name" value="ABC TRANSPORTER, ATP-BINDING PROTEIN"/>
    <property type="match status" value="1"/>
</dbReference>
<dbReference type="GO" id="GO:0005524">
    <property type="term" value="F:ATP binding"/>
    <property type="evidence" value="ECO:0007669"/>
    <property type="project" value="UniProtKB-KW"/>
</dbReference>
<organism evidence="5 6">
    <name type="scientific">Calidithermus roseus</name>
    <dbReference type="NCBI Taxonomy" id="1644118"/>
    <lineage>
        <taxon>Bacteria</taxon>
        <taxon>Thermotogati</taxon>
        <taxon>Deinococcota</taxon>
        <taxon>Deinococci</taxon>
        <taxon>Thermales</taxon>
        <taxon>Thermaceae</taxon>
        <taxon>Calidithermus</taxon>
    </lineage>
</organism>
<dbReference type="InterPro" id="IPR050319">
    <property type="entry name" value="ABC_transp_ATP-bind"/>
</dbReference>
<dbReference type="EMBL" id="QWLA01000080">
    <property type="protein sequence ID" value="RIH83287.1"/>
    <property type="molecule type" value="Genomic_DNA"/>
</dbReference>
<dbReference type="GO" id="GO:0016887">
    <property type="term" value="F:ATP hydrolysis activity"/>
    <property type="evidence" value="ECO:0007669"/>
    <property type="project" value="InterPro"/>
</dbReference>
<dbReference type="InterPro" id="IPR013563">
    <property type="entry name" value="Oligopep_ABC_C"/>
</dbReference>
<evidence type="ECO:0000256" key="2">
    <source>
        <dbReference type="ARBA" id="ARBA00022741"/>
    </source>
</evidence>
<dbReference type="Gene3D" id="3.40.50.300">
    <property type="entry name" value="P-loop containing nucleotide triphosphate hydrolases"/>
    <property type="match status" value="1"/>
</dbReference>
<dbReference type="InterPro" id="IPR003439">
    <property type="entry name" value="ABC_transporter-like_ATP-bd"/>
</dbReference>
<keyword evidence="2" id="KW-0547">Nucleotide-binding</keyword>
<keyword evidence="6" id="KW-1185">Reference proteome</keyword>
<dbReference type="GO" id="GO:0055085">
    <property type="term" value="P:transmembrane transport"/>
    <property type="evidence" value="ECO:0007669"/>
    <property type="project" value="UniProtKB-ARBA"/>
</dbReference>
<reference evidence="5 6" key="1">
    <citation type="submission" date="2018-08" db="EMBL/GenBank/DDBJ databases">
        <title>Meiothermus roseus NBRC 110900 genome sequencing project.</title>
        <authorList>
            <person name="Da Costa M.S."/>
            <person name="Albuquerque L."/>
            <person name="Raposo P."/>
            <person name="Froufe H.J.C."/>
            <person name="Barroso C.S."/>
            <person name="Egas C."/>
        </authorList>
    </citation>
    <scope>NUCLEOTIDE SEQUENCE [LARGE SCALE GENOMIC DNA]</scope>
    <source>
        <strain evidence="5 6">NBRC 110900</strain>
    </source>
</reference>
<dbReference type="GO" id="GO:0015833">
    <property type="term" value="P:peptide transport"/>
    <property type="evidence" value="ECO:0007669"/>
    <property type="project" value="InterPro"/>
</dbReference>
<dbReference type="PROSITE" id="PS00211">
    <property type="entry name" value="ABC_TRANSPORTER_1"/>
    <property type="match status" value="1"/>
</dbReference>
<keyword evidence="3 5" id="KW-0067">ATP-binding</keyword>
<evidence type="ECO:0000259" key="4">
    <source>
        <dbReference type="PROSITE" id="PS50893"/>
    </source>
</evidence>
<gene>
    <name evidence="5" type="primary">oppF_2</name>
    <name evidence="5" type="ORF">Mrose_03087</name>
</gene>
<evidence type="ECO:0000313" key="5">
    <source>
        <dbReference type="EMBL" id="RIH83287.1"/>
    </source>
</evidence>
<dbReference type="NCBIfam" id="TIGR01727">
    <property type="entry name" value="oligo_HPY"/>
    <property type="match status" value="1"/>
</dbReference>
<evidence type="ECO:0000256" key="3">
    <source>
        <dbReference type="ARBA" id="ARBA00022840"/>
    </source>
</evidence>
<name>A0A399EF84_9DEIN</name>
<dbReference type="PROSITE" id="PS50893">
    <property type="entry name" value="ABC_TRANSPORTER_2"/>
    <property type="match status" value="1"/>
</dbReference>
<dbReference type="SMART" id="SM00382">
    <property type="entry name" value="AAA"/>
    <property type="match status" value="1"/>
</dbReference>
<sequence>MRDLKVHFRARSGFFGSTLIRALDGVSLELARGETLAVVGESGSGKTTLGRATLRLLRPTSGQILFDGQDIARLPEKGLKAFRRHAQAIFQDPYAALSPYMSVRQIVEEPLLVHGGFSVRQREAKVLEALAQVRLSPAAEFASKFPHQLSGGQRQRVGIARTLVLSPEYVVADEPVSMIDASSRAEILYLLKEIQLERGLSFLYITHDLASSRHFADRIAVLYLGRIVEVATAVELIDRPYHPYTKALLEAVPEPDPKNRLERRNVVQGEPPNPARVPSGCAFHPRCPLVIRGRCEHVRPELEQVAPGHWVACHLFPAQATDNARQGE</sequence>
<dbReference type="Pfam" id="PF08352">
    <property type="entry name" value="oligo_HPY"/>
    <property type="match status" value="1"/>
</dbReference>
<dbReference type="SUPFAM" id="SSF52540">
    <property type="entry name" value="P-loop containing nucleoside triphosphate hydrolases"/>
    <property type="match status" value="1"/>
</dbReference>
<dbReference type="AlphaFoldDB" id="A0A399EF84"/>
<proteinExistence type="predicted"/>
<keyword evidence="1" id="KW-0813">Transport</keyword>
<evidence type="ECO:0000256" key="1">
    <source>
        <dbReference type="ARBA" id="ARBA00022448"/>
    </source>
</evidence>
<dbReference type="InterPro" id="IPR017871">
    <property type="entry name" value="ABC_transporter-like_CS"/>
</dbReference>
<comment type="caution">
    <text evidence="5">The sequence shown here is derived from an EMBL/GenBank/DDBJ whole genome shotgun (WGS) entry which is preliminary data.</text>
</comment>
<dbReference type="InterPro" id="IPR003593">
    <property type="entry name" value="AAA+_ATPase"/>
</dbReference>
<dbReference type="Pfam" id="PF00005">
    <property type="entry name" value="ABC_tran"/>
    <property type="match status" value="1"/>
</dbReference>
<dbReference type="PANTHER" id="PTHR43776">
    <property type="entry name" value="TRANSPORT ATP-BINDING PROTEIN"/>
    <property type="match status" value="1"/>
</dbReference>
<dbReference type="InterPro" id="IPR027417">
    <property type="entry name" value="P-loop_NTPase"/>
</dbReference>